<feature type="coiled-coil region" evidence="1">
    <location>
        <begin position="84"/>
        <end position="167"/>
    </location>
</feature>
<dbReference type="PANTHER" id="PTHR43308">
    <property type="entry name" value="OUTER MEMBRANE PROTEIN ALPHA-RELATED"/>
    <property type="match status" value="1"/>
</dbReference>
<dbReference type="PROSITE" id="PS51272">
    <property type="entry name" value="SLH"/>
    <property type="match status" value="1"/>
</dbReference>
<dbReference type="eggNOG" id="COG5493">
    <property type="taxonomic scope" value="Bacteria"/>
</dbReference>
<reference evidence="4 5" key="2">
    <citation type="journal article" date="2011" name="Stand. Genomic Sci.">
        <title>Complete genome sequence of Truepera radiovictrix type strain (RQ-24).</title>
        <authorList>
            <person name="Ivanova N."/>
            <person name="Rohde C."/>
            <person name="Munk C."/>
            <person name="Nolan M."/>
            <person name="Lucas S."/>
            <person name="Del Rio T.G."/>
            <person name="Tice H."/>
            <person name="Deshpande S."/>
            <person name="Cheng J.F."/>
            <person name="Tapia R."/>
            <person name="Han C."/>
            <person name="Goodwin L."/>
            <person name="Pitluck S."/>
            <person name="Liolios K."/>
            <person name="Mavromatis K."/>
            <person name="Mikhailova N."/>
            <person name="Pati A."/>
            <person name="Chen A."/>
            <person name="Palaniappan K."/>
            <person name="Land M."/>
            <person name="Hauser L."/>
            <person name="Chang Y.J."/>
            <person name="Jeffries C.D."/>
            <person name="Brambilla E."/>
            <person name="Rohde M."/>
            <person name="Goker M."/>
            <person name="Tindall B.J."/>
            <person name="Woyke T."/>
            <person name="Bristow J."/>
            <person name="Eisen J.A."/>
            <person name="Markowitz V."/>
            <person name="Hugenholtz P."/>
            <person name="Kyrpides N.C."/>
            <person name="Klenk H.P."/>
            <person name="Lapidus A."/>
        </authorList>
    </citation>
    <scope>NUCLEOTIDE SEQUENCE [LARGE SCALE GENOMIC DNA]</scope>
    <source>
        <strain evidence="5">DSM 17093 / CIP 108686 / LMG 22925 / RQ-24</strain>
    </source>
</reference>
<evidence type="ECO:0000259" key="3">
    <source>
        <dbReference type="PROSITE" id="PS51272"/>
    </source>
</evidence>
<dbReference type="EMBL" id="CP002049">
    <property type="protein sequence ID" value="ADI13180.1"/>
    <property type="molecule type" value="Genomic_DNA"/>
</dbReference>
<dbReference type="OrthoDB" id="5845122at2"/>
<dbReference type="InterPro" id="IPR051465">
    <property type="entry name" value="Cell_Envelope_Struct_Comp"/>
</dbReference>
<feature type="domain" description="SLH" evidence="3">
    <location>
        <begin position="18"/>
        <end position="81"/>
    </location>
</feature>
<evidence type="ECO:0000313" key="4">
    <source>
        <dbReference type="EMBL" id="ADI13180.1"/>
    </source>
</evidence>
<name>D7CWT9_TRURR</name>
<dbReference type="KEGG" id="tra:Trad_0037"/>
<protein>
    <submittedName>
        <fullName evidence="4">S-layer domain protein</fullName>
    </submittedName>
</protein>
<dbReference type="Gene3D" id="1.20.5.300">
    <property type="match status" value="1"/>
</dbReference>
<evidence type="ECO:0000313" key="5">
    <source>
        <dbReference type="Proteomes" id="UP000000379"/>
    </source>
</evidence>
<keyword evidence="1" id="KW-0175">Coiled coil</keyword>
<feature type="signal peptide" evidence="2">
    <location>
        <begin position="1"/>
        <end position="19"/>
    </location>
</feature>
<dbReference type="Pfam" id="PF00395">
    <property type="entry name" value="SLH"/>
    <property type="match status" value="1"/>
</dbReference>
<evidence type="ECO:0000256" key="1">
    <source>
        <dbReference type="SAM" id="Coils"/>
    </source>
</evidence>
<dbReference type="AlphaFoldDB" id="D7CWT9"/>
<dbReference type="Proteomes" id="UP000000379">
    <property type="component" value="Chromosome"/>
</dbReference>
<dbReference type="InterPro" id="IPR001119">
    <property type="entry name" value="SLH_dom"/>
</dbReference>
<gene>
    <name evidence="4" type="ordered locus">Trad_0037</name>
</gene>
<accession>D7CWT9</accession>
<dbReference type="InterPro" id="IPR048736">
    <property type="entry name" value="SlpA_C"/>
</dbReference>
<organism evidence="4 5">
    <name type="scientific">Truepera radiovictrix (strain DSM 17093 / CIP 108686 / LMG 22925 / RQ-24)</name>
    <dbReference type="NCBI Taxonomy" id="649638"/>
    <lineage>
        <taxon>Bacteria</taxon>
        <taxon>Thermotogati</taxon>
        <taxon>Deinococcota</taxon>
        <taxon>Deinococci</taxon>
        <taxon>Trueperales</taxon>
        <taxon>Trueperaceae</taxon>
        <taxon>Truepera</taxon>
    </lineage>
</organism>
<keyword evidence="2" id="KW-0732">Signal</keyword>
<feature type="chain" id="PRO_5003094310" evidence="2">
    <location>
        <begin position="20"/>
        <end position="966"/>
    </location>
</feature>
<dbReference type="Pfam" id="PF21620">
    <property type="entry name" value="SlpA_C"/>
    <property type="match status" value="1"/>
</dbReference>
<dbReference type="STRING" id="649638.Trad_0037"/>
<dbReference type="HOGENOM" id="CLU_310736_0_0_0"/>
<reference evidence="5" key="1">
    <citation type="submission" date="2010-05" db="EMBL/GenBank/DDBJ databases">
        <title>The complete genome of Truepera radiovictris DSM 17093.</title>
        <authorList>
            <consortium name="US DOE Joint Genome Institute (JGI-PGF)"/>
            <person name="Lucas S."/>
            <person name="Copeland A."/>
            <person name="Lapidus A."/>
            <person name="Glavina del Rio T."/>
            <person name="Dalin E."/>
            <person name="Tice H."/>
            <person name="Bruce D."/>
            <person name="Goodwin L."/>
            <person name="Pitluck S."/>
            <person name="Kyrpides N."/>
            <person name="Mavromatis K."/>
            <person name="Ovchinnikova G."/>
            <person name="Munk A.C."/>
            <person name="Detter J.C."/>
            <person name="Han C."/>
            <person name="Tapia R."/>
            <person name="Land M."/>
            <person name="Hauser L."/>
            <person name="Markowitz V."/>
            <person name="Cheng J.-F."/>
            <person name="Hugenholtz P."/>
            <person name="Woyke T."/>
            <person name="Wu D."/>
            <person name="Tindall B."/>
            <person name="Pomrenke H.G."/>
            <person name="Brambilla E."/>
            <person name="Klenk H.-P."/>
            <person name="Eisen J.A."/>
        </authorList>
    </citation>
    <scope>NUCLEOTIDE SEQUENCE [LARGE SCALE GENOMIC DNA]</scope>
    <source>
        <strain evidence="5">DSM 17093 / CIP 108686 / LMG 22925 / RQ-24</strain>
    </source>
</reference>
<evidence type="ECO:0000256" key="2">
    <source>
        <dbReference type="SAM" id="SignalP"/>
    </source>
</evidence>
<sequence>MKKLLLATLALLIVSGAAAQSFPDVPEGSYAEEAVARLADLGIIIGFPDGTFRGNEPFNRYQAALVVSRLLDLIDSEFLSAEDLDTVRNALQELASDVAANEEAIAALEEALAGAAGADADAVAQLQTQLDALRVELDTAIAASQGLAALEQQVASNTSQIQQLTDLVTILNEDIAALATGGEVDPGFLEQIEQNTGDIANLREFVVLLRRDQVATTERVAALEASDAEQSARLDDLETRVTELEATAVAFSGSIGLEYDVRRLSGAEIPFDTDRIFGVGLEREEAPSFFTTGAADLNDDGDQTDMGERAEDRQDIFQQRGRFRPVLELNVDFSAERGLAPASGLNQFESTVALRLREARVLQSGADITDPTFDFTNPDNYFTGYVFEFTGITATLGPIGADPINFFFGQEPGADFSAYVFESLGPGFRVEIGSPDFLAFLQPTLELAYGVYEQGGDAQNDPVELPDHRAPQLSLGGAPQPNPWTDAYYRGVRGTLTPFSGPDFSMTGGFSVGQIAGNAGDNADAANDNIEVTAWSLDGQVNLSVFNLEFEYAANDIPQGALFQQGNQVLRDEEGNLVDFEGNPLEEGAAGIPVVQEIDSTSLVYAELTVDTEAAGLPLLRSLSANYRSIPQFWYGLKYDTDTFPWSLDQVGYGAEATVGLSIFNLTGFVDTYTITNPATETGVDGAPVTGTEVFAYGARLGVEVFRAIEVYGFYNVVTLDGQQVEALDPARRNEAYVAGVGLGVEHDGAAANALVPGLNFNVAYDLLSGSIAAATVDTEVTVGPFALSPYVGFDRSFSAGQFTDDTIELRAGTGLATEPLDLPLAPSFLANVNFRNTDHFDVAADVDDYTATVLQYSVGIQFTEFLLPESSLGVRYGSFTGENIVVEPNTIGSGDFASDISGGGNAARRDVPGTGTQSTEGYEVVWNYYGLELAYGAYTNTNPPASPNPGLTGGQAFAIRYTVEF</sequence>
<keyword evidence="5" id="KW-1185">Reference proteome</keyword>
<proteinExistence type="predicted"/>
<dbReference type="RefSeq" id="WP_013176560.1">
    <property type="nucleotide sequence ID" value="NC_014221.1"/>
</dbReference>
<dbReference type="PANTHER" id="PTHR43308:SF1">
    <property type="entry name" value="OUTER MEMBRANE PROTEIN ALPHA"/>
    <property type="match status" value="1"/>
</dbReference>